<dbReference type="PANTHER" id="PTHR37984">
    <property type="entry name" value="PROTEIN CBG26694"/>
    <property type="match status" value="1"/>
</dbReference>
<dbReference type="InterPro" id="IPR001584">
    <property type="entry name" value="Integrase_cat-core"/>
</dbReference>
<dbReference type="STRING" id="94237.ENSMMOP00000012641"/>
<dbReference type="PROSITE" id="PS50994">
    <property type="entry name" value="INTEGRASE"/>
    <property type="match status" value="1"/>
</dbReference>
<keyword evidence="3" id="KW-1185">Reference proteome</keyword>
<proteinExistence type="predicted"/>
<sequence length="266" mass="30185">MANYLGKFLPHLASYTRLIKDLFSEKNEWCRGEPQKEAFQRLKSERSSTRLLASYSPATKTCVAADASVFSHHGIPEIVISDNGPQYSSEPFRVFSKEYGFTHITSSSGYPQANGEVERAVATVKRRWKGGEEKLQALMACRATPLECGYSPSQLLIGRQLRTTILQLPASLHPRWPNIKGFRMREELAKNATTTGVTELEPKQPLQPGQNIWLPREKKYGTVVQYAETSRSCIIHTDEGRIRRKREHLHTVHNPDIQTLPLEVLK</sequence>
<name>A0A3Q3W7X1_MOLML</name>
<dbReference type="InterPro" id="IPR036397">
    <property type="entry name" value="RNaseH_sf"/>
</dbReference>
<reference evidence="2" key="1">
    <citation type="submission" date="2025-08" db="UniProtKB">
        <authorList>
            <consortium name="Ensembl"/>
        </authorList>
    </citation>
    <scope>IDENTIFICATION</scope>
</reference>
<dbReference type="OMA" id="PEDAYIT"/>
<organism evidence="2 3">
    <name type="scientific">Mola mola</name>
    <name type="common">Ocean sunfish</name>
    <name type="synonym">Tetraodon mola</name>
    <dbReference type="NCBI Taxonomy" id="94237"/>
    <lineage>
        <taxon>Eukaryota</taxon>
        <taxon>Metazoa</taxon>
        <taxon>Chordata</taxon>
        <taxon>Craniata</taxon>
        <taxon>Vertebrata</taxon>
        <taxon>Euteleostomi</taxon>
        <taxon>Actinopterygii</taxon>
        <taxon>Neopterygii</taxon>
        <taxon>Teleostei</taxon>
        <taxon>Neoteleostei</taxon>
        <taxon>Acanthomorphata</taxon>
        <taxon>Eupercaria</taxon>
        <taxon>Tetraodontiformes</taxon>
        <taxon>Molidae</taxon>
        <taxon>Mola</taxon>
    </lineage>
</organism>
<dbReference type="InterPro" id="IPR043502">
    <property type="entry name" value="DNA/RNA_pol_sf"/>
</dbReference>
<dbReference type="PANTHER" id="PTHR37984:SF9">
    <property type="entry name" value="INTEGRASE CATALYTIC DOMAIN-CONTAINING PROTEIN"/>
    <property type="match status" value="1"/>
</dbReference>
<dbReference type="SUPFAM" id="SSF53098">
    <property type="entry name" value="Ribonuclease H-like"/>
    <property type="match status" value="1"/>
</dbReference>
<dbReference type="Gene3D" id="3.30.420.10">
    <property type="entry name" value="Ribonuclease H-like superfamily/Ribonuclease H"/>
    <property type="match status" value="1"/>
</dbReference>
<dbReference type="GO" id="GO:0003676">
    <property type="term" value="F:nucleic acid binding"/>
    <property type="evidence" value="ECO:0007669"/>
    <property type="project" value="InterPro"/>
</dbReference>
<evidence type="ECO:0000313" key="3">
    <source>
        <dbReference type="Proteomes" id="UP000261620"/>
    </source>
</evidence>
<dbReference type="GO" id="GO:0015074">
    <property type="term" value="P:DNA integration"/>
    <property type="evidence" value="ECO:0007669"/>
    <property type="project" value="InterPro"/>
</dbReference>
<dbReference type="AlphaFoldDB" id="A0A3Q3W7X1"/>
<accession>A0A3Q3W7X1</accession>
<dbReference type="Ensembl" id="ENSMMOT00000012849.1">
    <property type="protein sequence ID" value="ENSMMOP00000012641.1"/>
    <property type="gene ID" value="ENSMMOG00000009714.1"/>
</dbReference>
<evidence type="ECO:0000259" key="1">
    <source>
        <dbReference type="PROSITE" id="PS50994"/>
    </source>
</evidence>
<dbReference type="InterPro" id="IPR050951">
    <property type="entry name" value="Retrovirus_Pol_polyprotein"/>
</dbReference>
<reference evidence="2" key="2">
    <citation type="submission" date="2025-09" db="UniProtKB">
        <authorList>
            <consortium name="Ensembl"/>
        </authorList>
    </citation>
    <scope>IDENTIFICATION</scope>
</reference>
<protein>
    <recommendedName>
        <fullName evidence="1">Integrase catalytic domain-containing protein</fullName>
    </recommendedName>
</protein>
<dbReference type="Proteomes" id="UP000261620">
    <property type="component" value="Unplaced"/>
</dbReference>
<feature type="domain" description="Integrase catalytic" evidence="1">
    <location>
        <begin position="6"/>
        <end position="126"/>
    </location>
</feature>
<dbReference type="InterPro" id="IPR012337">
    <property type="entry name" value="RNaseH-like_sf"/>
</dbReference>
<dbReference type="SUPFAM" id="SSF56672">
    <property type="entry name" value="DNA/RNA polymerases"/>
    <property type="match status" value="1"/>
</dbReference>
<evidence type="ECO:0000313" key="2">
    <source>
        <dbReference type="Ensembl" id="ENSMMOP00000012641.1"/>
    </source>
</evidence>